<accession>A0A0E9VPL3</accession>
<reference evidence="1" key="1">
    <citation type="submission" date="2014-11" db="EMBL/GenBank/DDBJ databases">
        <authorList>
            <person name="Amaro Gonzalez C."/>
        </authorList>
    </citation>
    <scope>NUCLEOTIDE SEQUENCE</scope>
</reference>
<name>A0A0E9VPL3_ANGAN</name>
<reference evidence="1" key="2">
    <citation type="journal article" date="2015" name="Fish Shellfish Immunol.">
        <title>Early steps in the European eel (Anguilla anguilla)-Vibrio vulnificus interaction in the gills: Role of the RtxA13 toxin.</title>
        <authorList>
            <person name="Callol A."/>
            <person name="Pajuelo D."/>
            <person name="Ebbesson L."/>
            <person name="Teles M."/>
            <person name="MacKenzie S."/>
            <person name="Amaro C."/>
        </authorList>
    </citation>
    <scope>NUCLEOTIDE SEQUENCE</scope>
</reference>
<evidence type="ECO:0000313" key="1">
    <source>
        <dbReference type="EMBL" id="JAH79285.1"/>
    </source>
</evidence>
<protein>
    <submittedName>
        <fullName evidence="1">Uncharacterized protein</fullName>
    </submittedName>
</protein>
<dbReference type="AlphaFoldDB" id="A0A0E9VPL3"/>
<dbReference type="EMBL" id="GBXM01029292">
    <property type="protein sequence ID" value="JAH79285.1"/>
    <property type="molecule type" value="Transcribed_RNA"/>
</dbReference>
<proteinExistence type="predicted"/>
<organism evidence="1">
    <name type="scientific">Anguilla anguilla</name>
    <name type="common">European freshwater eel</name>
    <name type="synonym">Muraena anguilla</name>
    <dbReference type="NCBI Taxonomy" id="7936"/>
    <lineage>
        <taxon>Eukaryota</taxon>
        <taxon>Metazoa</taxon>
        <taxon>Chordata</taxon>
        <taxon>Craniata</taxon>
        <taxon>Vertebrata</taxon>
        <taxon>Euteleostomi</taxon>
        <taxon>Actinopterygii</taxon>
        <taxon>Neopterygii</taxon>
        <taxon>Teleostei</taxon>
        <taxon>Anguilliformes</taxon>
        <taxon>Anguillidae</taxon>
        <taxon>Anguilla</taxon>
    </lineage>
</organism>
<sequence length="48" mass="5415">MVTTPMLWIAVSKNENNPSEMSTVANDALKCVQRHNRGSKQGCFLLFF</sequence>